<dbReference type="Gene3D" id="3.40.720.10">
    <property type="entry name" value="Alkaline Phosphatase, subunit A"/>
    <property type="match status" value="1"/>
</dbReference>
<organism evidence="11 12">
    <name type="scientific">Zhongshania guokunii</name>
    <dbReference type="NCBI Taxonomy" id="641783"/>
    <lineage>
        <taxon>Bacteria</taxon>
        <taxon>Pseudomonadati</taxon>
        <taxon>Pseudomonadota</taxon>
        <taxon>Gammaproteobacteria</taxon>
        <taxon>Cellvibrionales</taxon>
        <taxon>Spongiibacteraceae</taxon>
        <taxon>Zhongshania</taxon>
    </lineage>
</organism>
<evidence type="ECO:0000259" key="9">
    <source>
        <dbReference type="Pfam" id="PF00884"/>
    </source>
</evidence>
<dbReference type="InterPro" id="IPR040423">
    <property type="entry name" value="PEA_transferase"/>
</dbReference>
<sequence>MPSLYRLRSYHTIIVAAVFLSATANLSFFTAVLELYPFSDNSGFIVSMVILLIACLTLLMAVFSLVLHWRITVSFFLLVAAGTAYFSDQFGTVIDVDMIRNLAETDIAESSDLMNLSLALRIVLLGVVPVTLLWAHNPARVSWGKRLLGHTITAALALAIMAACIFSFSSQYASFFREHKSVRYYISPAYPIYSAMQFAASFAPTADPMPFMTLDAVANILETEDAHAELVILVVGETARADHFSLNGYERVTNPLLAKEQHLVSFSNIHSCGTSTAISVPCMFSYSAHENFNVNSARNTENGLDLLQTTGVNVLWRDNNSDSKGVADRVPFEDFRSSERNPVCDEECRDIGMLDGLQTYIDNKSGDILIVLHQMGSHGPAYYRRYPPAFEKFTPACQSAELSDCSQQEIINAYDNTILYTDYFLSQVIALLKVNSPKYETAMFYVSDHGESLGESGMYLHGMPYSFAPEAQTHVPVVAWIDPSSDIDYEQTLAIKDQANSHDAVFDTLLEVFEVSTALLPAAAVKLVVLEDEEDEEVHNAAR</sequence>
<comment type="caution">
    <text evidence="11">The sequence shown here is derived from an EMBL/GenBank/DDBJ whole genome shotgun (WGS) entry which is preliminary data.</text>
</comment>
<dbReference type="PANTHER" id="PTHR30443:SF0">
    <property type="entry name" value="PHOSPHOETHANOLAMINE TRANSFERASE EPTA"/>
    <property type="match status" value="1"/>
</dbReference>
<accession>A0ABV3U8X8</accession>
<dbReference type="InterPro" id="IPR012549">
    <property type="entry name" value="EptA-like_N"/>
</dbReference>
<reference evidence="11 12" key="1">
    <citation type="journal article" date="2011" name="Int. J. Syst. Evol. Microbiol.">
        <title>Zhongshania antarctica gen. nov., sp. nov. and Zhongshania guokunii sp. nov., gammaproteobacteria respectively isolated from coastal attached (fast) ice and surface seawater of the Antarctic.</title>
        <authorList>
            <person name="Li H.J."/>
            <person name="Zhang X.Y."/>
            <person name="Chen C.X."/>
            <person name="Zhang Y.J."/>
            <person name="Gao Z.M."/>
            <person name="Yu Y."/>
            <person name="Chen X.L."/>
            <person name="Chen B."/>
            <person name="Zhang Y.Z."/>
        </authorList>
    </citation>
    <scope>NUCLEOTIDE SEQUENCE [LARGE SCALE GENOMIC DNA]</scope>
    <source>
        <strain evidence="11 12">ZS6-22T</strain>
    </source>
</reference>
<evidence type="ECO:0000256" key="5">
    <source>
        <dbReference type="ARBA" id="ARBA00022692"/>
    </source>
</evidence>
<dbReference type="InterPro" id="IPR017850">
    <property type="entry name" value="Alkaline_phosphatase_core_sf"/>
</dbReference>
<keyword evidence="12" id="KW-1185">Reference proteome</keyword>
<evidence type="ECO:0000256" key="3">
    <source>
        <dbReference type="ARBA" id="ARBA00022519"/>
    </source>
</evidence>
<evidence type="ECO:0000313" key="11">
    <source>
        <dbReference type="EMBL" id="MEX1669429.1"/>
    </source>
</evidence>
<keyword evidence="6 8" id="KW-1133">Transmembrane helix</keyword>
<dbReference type="PANTHER" id="PTHR30443">
    <property type="entry name" value="INNER MEMBRANE PROTEIN"/>
    <property type="match status" value="1"/>
</dbReference>
<evidence type="ECO:0000256" key="4">
    <source>
        <dbReference type="ARBA" id="ARBA00022679"/>
    </source>
</evidence>
<evidence type="ECO:0000259" key="10">
    <source>
        <dbReference type="Pfam" id="PF08019"/>
    </source>
</evidence>
<dbReference type="SUPFAM" id="SSF53649">
    <property type="entry name" value="Alkaline phosphatase-like"/>
    <property type="match status" value="1"/>
</dbReference>
<evidence type="ECO:0000256" key="2">
    <source>
        <dbReference type="ARBA" id="ARBA00022475"/>
    </source>
</evidence>
<dbReference type="NCBIfam" id="NF028537">
    <property type="entry name" value="P_eth_NH2_trans"/>
    <property type="match status" value="1"/>
</dbReference>
<evidence type="ECO:0000256" key="8">
    <source>
        <dbReference type="SAM" id="Phobius"/>
    </source>
</evidence>
<dbReference type="EC" id="2.7.-.-" evidence="11"/>
<comment type="subcellular location">
    <subcellularLocation>
        <location evidence="1">Cell inner membrane</location>
        <topology evidence="1">Multi-pass membrane protein</topology>
    </subcellularLocation>
</comment>
<dbReference type="RefSeq" id="WP_368381699.1">
    <property type="nucleotide sequence ID" value="NZ_JBFRYA010000008.1"/>
</dbReference>
<dbReference type="InterPro" id="IPR000917">
    <property type="entry name" value="Sulfatase_N"/>
</dbReference>
<keyword evidence="4 11" id="KW-0808">Transferase</keyword>
<evidence type="ECO:0000256" key="1">
    <source>
        <dbReference type="ARBA" id="ARBA00004429"/>
    </source>
</evidence>
<evidence type="ECO:0000313" key="12">
    <source>
        <dbReference type="Proteomes" id="UP001557485"/>
    </source>
</evidence>
<keyword evidence="5 8" id="KW-0812">Transmembrane</keyword>
<dbReference type="Pfam" id="PF08019">
    <property type="entry name" value="EptA_B_N"/>
    <property type="match status" value="1"/>
</dbReference>
<keyword evidence="7 8" id="KW-0472">Membrane</keyword>
<evidence type="ECO:0000256" key="6">
    <source>
        <dbReference type="ARBA" id="ARBA00022989"/>
    </source>
</evidence>
<dbReference type="Proteomes" id="UP001557485">
    <property type="component" value="Unassembled WGS sequence"/>
</dbReference>
<proteinExistence type="predicted"/>
<feature type="transmembrane region" description="Helical" evidence="8">
    <location>
        <begin position="44"/>
        <end position="67"/>
    </location>
</feature>
<keyword evidence="2" id="KW-1003">Cell membrane</keyword>
<keyword evidence="3" id="KW-0997">Cell inner membrane</keyword>
<dbReference type="EMBL" id="JBFRYA010000008">
    <property type="protein sequence ID" value="MEX1669429.1"/>
    <property type="molecule type" value="Genomic_DNA"/>
</dbReference>
<dbReference type="GO" id="GO:0016740">
    <property type="term" value="F:transferase activity"/>
    <property type="evidence" value="ECO:0007669"/>
    <property type="project" value="UniProtKB-KW"/>
</dbReference>
<feature type="transmembrane region" description="Helical" evidence="8">
    <location>
        <begin position="114"/>
        <end position="135"/>
    </location>
</feature>
<gene>
    <name evidence="11" type="ORF">AB4876_10935</name>
</gene>
<feature type="domain" description="Sulfatase N-terminal" evidence="9">
    <location>
        <begin position="230"/>
        <end position="513"/>
    </location>
</feature>
<feature type="domain" description="Phosphoethanolamine transferase N-terminal" evidence="10">
    <location>
        <begin position="52"/>
        <end position="199"/>
    </location>
</feature>
<feature type="transmembrane region" description="Helical" evidence="8">
    <location>
        <begin position="74"/>
        <end position="94"/>
    </location>
</feature>
<dbReference type="Pfam" id="PF00884">
    <property type="entry name" value="Sulfatase"/>
    <property type="match status" value="1"/>
</dbReference>
<evidence type="ECO:0000256" key="7">
    <source>
        <dbReference type="ARBA" id="ARBA00023136"/>
    </source>
</evidence>
<feature type="transmembrane region" description="Helical" evidence="8">
    <location>
        <begin position="147"/>
        <end position="168"/>
    </location>
</feature>
<dbReference type="CDD" id="cd16017">
    <property type="entry name" value="LptA"/>
    <property type="match status" value="1"/>
</dbReference>
<dbReference type="InterPro" id="IPR058130">
    <property type="entry name" value="PEA_transf_C"/>
</dbReference>
<protein>
    <submittedName>
        <fullName evidence="11">Phosphoethanolamine transferase</fullName>
        <ecNumber evidence="11">2.7.-.-</ecNumber>
    </submittedName>
</protein>
<name>A0ABV3U8X8_9GAMM</name>
<feature type="transmembrane region" description="Helical" evidence="8">
    <location>
        <begin position="12"/>
        <end position="32"/>
    </location>
</feature>